<proteinExistence type="predicted"/>
<reference evidence="1 2" key="1">
    <citation type="submission" date="2018-05" db="EMBL/GenBank/DDBJ databases">
        <title>Evolution of GPA BGCs.</title>
        <authorList>
            <person name="Waglechner N."/>
            <person name="Wright G.D."/>
        </authorList>
    </citation>
    <scope>NUCLEOTIDE SEQUENCE [LARGE SCALE GENOMIC DNA]</scope>
    <source>
        <strain evidence="1 2">A82846</strain>
    </source>
</reference>
<name>A0A428Z390_KIBAR</name>
<organism evidence="1 2">
    <name type="scientific">Kibdelosporangium aridum</name>
    <dbReference type="NCBI Taxonomy" id="2030"/>
    <lineage>
        <taxon>Bacteria</taxon>
        <taxon>Bacillati</taxon>
        <taxon>Actinomycetota</taxon>
        <taxon>Actinomycetes</taxon>
        <taxon>Pseudonocardiales</taxon>
        <taxon>Pseudonocardiaceae</taxon>
        <taxon>Kibdelosporangium</taxon>
    </lineage>
</organism>
<comment type="caution">
    <text evidence="1">The sequence shown here is derived from an EMBL/GenBank/DDBJ whole genome shotgun (WGS) entry which is preliminary data.</text>
</comment>
<gene>
    <name evidence="1" type="ORF">DMH04_30230</name>
</gene>
<dbReference type="AlphaFoldDB" id="A0A428Z390"/>
<dbReference type="RefSeq" id="WP_037252607.1">
    <property type="nucleotide sequence ID" value="NZ_QHKI01000029.1"/>
</dbReference>
<accession>A0A428Z390</accession>
<evidence type="ECO:0000313" key="1">
    <source>
        <dbReference type="EMBL" id="RSM80411.1"/>
    </source>
</evidence>
<dbReference type="EMBL" id="QHKI01000029">
    <property type="protein sequence ID" value="RSM80411.1"/>
    <property type="molecule type" value="Genomic_DNA"/>
</dbReference>
<evidence type="ECO:0000313" key="2">
    <source>
        <dbReference type="Proteomes" id="UP000287547"/>
    </source>
</evidence>
<sequence length="109" mass="12649">MTPNIEIMVRREFVHILDEVSEILDQIDRRLWGSCPAFPCMWVKLTENPHPGNDREEYVIDRLTGWKCANWGDLTARTIDGIERKVTTLYVTDLGRELITAIADYKANK</sequence>
<dbReference type="Proteomes" id="UP000287547">
    <property type="component" value="Unassembled WGS sequence"/>
</dbReference>
<protein>
    <submittedName>
        <fullName evidence="1">Uncharacterized protein</fullName>
    </submittedName>
</protein>